<keyword evidence="3 6" id="KW-0479">Metal-binding</keyword>
<evidence type="ECO:0000256" key="1">
    <source>
        <dbReference type="ARBA" id="ARBA00022448"/>
    </source>
</evidence>
<dbReference type="Proteomes" id="UP001528040">
    <property type="component" value="Unassembled WGS sequence"/>
</dbReference>
<dbReference type="InterPro" id="IPR002327">
    <property type="entry name" value="Cyt_c_1A/1B"/>
</dbReference>
<gene>
    <name evidence="8" type="ORF">O2N63_00555</name>
</gene>
<evidence type="ECO:0000313" key="9">
    <source>
        <dbReference type="Proteomes" id="UP001528040"/>
    </source>
</evidence>
<dbReference type="SUPFAM" id="SSF46626">
    <property type="entry name" value="Cytochrome c"/>
    <property type="match status" value="1"/>
</dbReference>
<dbReference type="RefSeq" id="WP_271052073.1">
    <property type="nucleotide sequence ID" value="NZ_JAQIIO010000001.1"/>
</dbReference>
<name>A0ABT4VWF9_9RHOB</name>
<dbReference type="Gene3D" id="1.10.760.10">
    <property type="entry name" value="Cytochrome c-like domain"/>
    <property type="match status" value="1"/>
</dbReference>
<evidence type="ECO:0000313" key="8">
    <source>
        <dbReference type="EMBL" id="MDA5092578.1"/>
    </source>
</evidence>
<keyword evidence="9" id="KW-1185">Reference proteome</keyword>
<dbReference type="InterPro" id="IPR009056">
    <property type="entry name" value="Cyt_c-like_dom"/>
</dbReference>
<dbReference type="InterPro" id="IPR036909">
    <property type="entry name" value="Cyt_c-like_dom_sf"/>
</dbReference>
<feature type="domain" description="Cytochrome c" evidence="7">
    <location>
        <begin position="75"/>
        <end position="174"/>
    </location>
</feature>
<comment type="caution">
    <text evidence="8">The sequence shown here is derived from an EMBL/GenBank/DDBJ whole genome shotgun (WGS) entry which is preliminary data.</text>
</comment>
<evidence type="ECO:0000256" key="3">
    <source>
        <dbReference type="ARBA" id="ARBA00022723"/>
    </source>
</evidence>
<evidence type="ECO:0000256" key="5">
    <source>
        <dbReference type="ARBA" id="ARBA00023004"/>
    </source>
</evidence>
<protein>
    <submittedName>
        <fullName evidence="8">C-type cytochrome</fullName>
    </submittedName>
</protein>
<evidence type="ECO:0000256" key="2">
    <source>
        <dbReference type="ARBA" id="ARBA00022617"/>
    </source>
</evidence>
<reference evidence="8 9" key="1">
    <citation type="submission" date="2023-01" db="EMBL/GenBank/DDBJ databases">
        <authorList>
            <person name="Yoon J.-W."/>
        </authorList>
    </citation>
    <scope>NUCLEOTIDE SEQUENCE [LARGE SCALE GENOMIC DNA]</scope>
    <source>
        <strain evidence="8 9">KMU-50</strain>
    </source>
</reference>
<dbReference type="PROSITE" id="PS51007">
    <property type="entry name" value="CYTC"/>
    <property type="match status" value="1"/>
</dbReference>
<accession>A0ABT4VWF9</accession>
<sequence length="175" mass="18255">MFDTMTLTKAGGAICSALLIFLLGNWVASSLYASGGGHGDEDHASTGYVIAVADDSHAEDEAEEAVPFADLLAAADVAKGEKAWSKCKACHKLEDGANSSGPHLFGLVNRPIASVGGFNYSEALLGHGSDTWTPEKLNEWLASPKAFAPGTKMSLSVKKEGDRVNLIAYLQSIGG</sequence>
<keyword evidence="2 6" id="KW-0349">Heme</keyword>
<organism evidence="8 9">
    <name type="scientific">Aliiroseovarius salicola</name>
    <dbReference type="NCBI Taxonomy" id="3009082"/>
    <lineage>
        <taxon>Bacteria</taxon>
        <taxon>Pseudomonadati</taxon>
        <taxon>Pseudomonadota</taxon>
        <taxon>Alphaproteobacteria</taxon>
        <taxon>Rhodobacterales</taxon>
        <taxon>Paracoccaceae</taxon>
        <taxon>Aliiroseovarius</taxon>
    </lineage>
</organism>
<evidence type="ECO:0000259" key="7">
    <source>
        <dbReference type="PROSITE" id="PS51007"/>
    </source>
</evidence>
<dbReference type="PRINTS" id="PR00604">
    <property type="entry name" value="CYTCHRMECIAB"/>
</dbReference>
<keyword evidence="5 6" id="KW-0408">Iron</keyword>
<dbReference type="EMBL" id="JAQIIO010000001">
    <property type="protein sequence ID" value="MDA5092578.1"/>
    <property type="molecule type" value="Genomic_DNA"/>
</dbReference>
<evidence type="ECO:0000256" key="4">
    <source>
        <dbReference type="ARBA" id="ARBA00022982"/>
    </source>
</evidence>
<proteinExistence type="predicted"/>
<keyword evidence="1" id="KW-0813">Transport</keyword>
<keyword evidence="4" id="KW-0249">Electron transport</keyword>
<evidence type="ECO:0000256" key="6">
    <source>
        <dbReference type="PROSITE-ProRule" id="PRU00433"/>
    </source>
</evidence>
<dbReference type="PANTHER" id="PTHR11961">
    <property type="entry name" value="CYTOCHROME C"/>
    <property type="match status" value="1"/>
</dbReference>